<dbReference type="KEGG" id="tpal:117649074"/>
<dbReference type="Pfam" id="PF03732">
    <property type="entry name" value="Retrotrans_gag"/>
    <property type="match status" value="1"/>
</dbReference>
<dbReference type="InterPro" id="IPR005162">
    <property type="entry name" value="Retrotrans_gag_dom"/>
</dbReference>
<dbReference type="Gene3D" id="4.10.60.10">
    <property type="entry name" value="Zinc finger, CCHC-type"/>
    <property type="match status" value="1"/>
</dbReference>
<feature type="compositionally biased region" description="Basic and acidic residues" evidence="1">
    <location>
        <begin position="150"/>
        <end position="162"/>
    </location>
</feature>
<reference evidence="4" key="1">
    <citation type="submission" date="2025-08" db="UniProtKB">
        <authorList>
            <consortium name="RefSeq"/>
        </authorList>
    </citation>
    <scope>IDENTIFICATION</scope>
    <source>
        <tissue evidence="4">Total insect</tissue>
    </source>
</reference>
<dbReference type="SUPFAM" id="SSF57756">
    <property type="entry name" value="Retrovirus zinc finger-like domains"/>
    <property type="match status" value="1"/>
</dbReference>
<feature type="compositionally biased region" description="Basic and acidic residues" evidence="1">
    <location>
        <begin position="188"/>
        <end position="203"/>
    </location>
</feature>
<dbReference type="GO" id="GO:0003676">
    <property type="term" value="F:nucleic acid binding"/>
    <property type="evidence" value="ECO:0007669"/>
    <property type="project" value="InterPro"/>
</dbReference>
<organism evidence="4">
    <name type="scientific">Thrips palmi</name>
    <name type="common">Melon thrips</name>
    <dbReference type="NCBI Taxonomy" id="161013"/>
    <lineage>
        <taxon>Eukaryota</taxon>
        <taxon>Metazoa</taxon>
        <taxon>Ecdysozoa</taxon>
        <taxon>Arthropoda</taxon>
        <taxon>Hexapoda</taxon>
        <taxon>Insecta</taxon>
        <taxon>Pterygota</taxon>
        <taxon>Neoptera</taxon>
        <taxon>Paraneoptera</taxon>
        <taxon>Thysanoptera</taxon>
        <taxon>Terebrantia</taxon>
        <taxon>Thripoidea</taxon>
        <taxon>Thripidae</taxon>
        <taxon>Thrips</taxon>
    </lineage>
</organism>
<evidence type="ECO:0000256" key="1">
    <source>
        <dbReference type="SAM" id="MobiDB-lite"/>
    </source>
</evidence>
<proteinExistence type="predicted"/>
<dbReference type="GeneID" id="117649074"/>
<accession>A0A6P8ZRC7</accession>
<feature type="region of interest" description="Disordered" evidence="1">
    <location>
        <begin position="447"/>
        <end position="469"/>
    </location>
</feature>
<keyword evidence="3" id="KW-1185">Reference proteome</keyword>
<protein>
    <submittedName>
        <fullName evidence="4">Uncharacterized protein LOC117649074</fullName>
    </submittedName>
</protein>
<name>A0A6P8ZRC7_THRPL</name>
<dbReference type="AlphaFoldDB" id="A0A6P8ZRC7"/>
<feature type="compositionally biased region" description="Basic residues" evidence="1">
    <location>
        <begin position="163"/>
        <end position="176"/>
    </location>
</feature>
<feature type="compositionally biased region" description="Low complexity" evidence="1">
    <location>
        <begin position="447"/>
        <end position="458"/>
    </location>
</feature>
<dbReference type="Proteomes" id="UP000515158">
    <property type="component" value="Unplaced"/>
</dbReference>
<feature type="region of interest" description="Disordered" evidence="1">
    <location>
        <begin position="150"/>
        <end position="203"/>
    </location>
</feature>
<dbReference type="GO" id="GO:0008270">
    <property type="term" value="F:zinc ion binding"/>
    <property type="evidence" value="ECO:0007669"/>
    <property type="project" value="InterPro"/>
</dbReference>
<evidence type="ECO:0000313" key="4">
    <source>
        <dbReference type="RefSeq" id="XP_034247374.1"/>
    </source>
</evidence>
<dbReference type="RefSeq" id="XP_034247374.1">
    <property type="nucleotide sequence ID" value="XM_034391483.1"/>
</dbReference>
<gene>
    <name evidence="4" type="primary">LOC117649074</name>
</gene>
<feature type="domain" description="Retrotransposon gag" evidence="2">
    <location>
        <begin position="253"/>
        <end position="317"/>
    </location>
</feature>
<evidence type="ECO:0000313" key="3">
    <source>
        <dbReference type="Proteomes" id="UP000515158"/>
    </source>
</evidence>
<evidence type="ECO:0000259" key="2">
    <source>
        <dbReference type="Pfam" id="PF03732"/>
    </source>
</evidence>
<dbReference type="OrthoDB" id="8034694at2759"/>
<sequence>MAKWVGELSKEELNFELLYRSHPVDYKGTTAAKMRDILLGLLEKEKDGPLEDGVTATVEEELAIAELKLQTAELSLSMVTGGEGDARASKLRAGLSHLNRRISRLLPMAVGEERERVKDALVQLKDLVAKFRDLGEGSVFNATVVMSVSAKKERSEKDDKKNKEKKKNKKSKAKAKVKVESESSSEENTDKTDSSSEEETKKTPKFARSLDVHKWGLKFNGLGEGTSVLSFIADVEEKASWKGIDVNHLVAGASEFFEGQAKTWFRGIRSKIDSWSELKIALRKQYLPLNYYETLWEEIRSRKQGSNELMGTYVANMIGMFGWLELGEKVSDETKLAIIQRNLAPFYLEKLALTPVRSLEELKTLGKQLEFSKQRVEGYDAGKSKSKPIAPEFAYKQPTVRKPVVNEVNPVKKMICWKCRGEGHSFSTCTKEQKGTFCYKCGKQEVTTKTCPKCSKPSPKGKPEQKSGE</sequence>
<dbReference type="InParanoid" id="A0A6P8ZRC7"/>
<dbReference type="InterPro" id="IPR036875">
    <property type="entry name" value="Znf_CCHC_sf"/>
</dbReference>